<name>A0A0A9B035_ARUDO</name>
<evidence type="ECO:0000313" key="1">
    <source>
        <dbReference type="EMBL" id="JAD57369.1"/>
    </source>
</evidence>
<proteinExistence type="predicted"/>
<reference evidence="1" key="1">
    <citation type="submission" date="2014-09" db="EMBL/GenBank/DDBJ databases">
        <authorList>
            <person name="Magalhaes I.L.F."/>
            <person name="Oliveira U."/>
            <person name="Santos F.R."/>
            <person name="Vidigal T.H.D.A."/>
            <person name="Brescovit A.D."/>
            <person name="Santos A.J."/>
        </authorList>
    </citation>
    <scope>NUCLEOTIDE SEQUENCE</scope>
    <source>
        <tissue evidence="1">Shoot tissue taken approximately 20 cm above the soil surface</tissue>
    </source>
</reference>
<protein>
    <submittedName>
        <fullName evidence="1">Uncharacterized protein</fullName>
    </submittedName>
</protein>
<dbReference type="EMBL" id="GBRH01240526">
    <property type="protein sequence ID" value="JAD57369.1"/>
    <property type="molecule type" value="Transcribed_RNA"/>
</dbReference>
<reference evidence="1" key="2">
    <citation type="journal article" date="2015" name="Data Brief">
        <title>Shoot transcriptome of the giant reed, Arundo donax.</title>
        <authorList>
            <person name="Barrero R.A."/>
            <person name="Guerrero F.D."/>
            <person name="Moolhuijzen P."/>
            <person name="Goolsby J.A."/>
            <person name="Tidwell J."/>
            <person name="Bellgard S.E."/>
            <person name="Bellgard M.I."/>
        </authorList>
    </citation>
    <scope>NUCLEOTIDE SEQUENCE</scope>
    <source>
        <tissue evidence="1">Shoot tissue taken approximately 20 cm above the soil surface</tissue>
    </source>
</reference>
<sequence length="37" mass="4258">MAQPQPVVLHGVGGDVVLPTKVQQQKWRPERHQLMLR</sequence>
<dbReference type="AlphaFoldDB" id="A0A0A9B035"/>
<accession>A0A0A9B035</accession>
<organism evidence="1">
    <name type="scientific">Arundo donax</name>
    <name type="common">Giant reed</name>
    <name type="synonym">Donax arundinaceus</name>
    <dbReference type="NCBI Taxonomy" id="35708"/>
    <lineage>
        <taxon>Eukaryota</taxon>
        <taxon>Viridiplantae</taxon>
        <taxon>Streptophyta</taxon>
        <taxon>Embryophyta</taxon>
        <taxon>Tracheophyta</taxon>
        <taxon>Spermatophyta</taxon>
        <taxon>Magnoliopsida</taxon>
        <taxon>Liliopsida</taxon>
        <taxon>Poales</taxon>
        <taxon>Poaceae</taxon>
        <taxon>PACMAD clade</taxon>
        <taxon>Arundinoideae</taxon>
        <taxon>Arundineae</taxon>
        <taxon>Arundo</taxon>
    </lineage>
</organism>